<keyword evidence="6 7" id="KW-0472">Membrane</keyword>
<evidence type="ECO:0000256" key="4">
    <source>
        <dbReference type="ARBA" id="ARBA00022692"/>
    </source>
</evidence>
<comment type="caution">
    <text evidence="9">The sequence shown here is derived from an EMBL/GenBank/DDBJ whole genome shotgun (WGS) entry which is preliminary data.</text>
</comment>
<proteinExistence type="predicted"/>
<feature type="transmembrane region" description="Helical" evidence="7">
    <location>
        <begin position="125"/>
        <end position="151"/>
    </location>
</feature>
<organism evidence="9 10">
    <name type="scientific">Paenibacillus chondroitinus</name>
    <dbReference type="NCBI Taxonomy" id="59842"/>
    <lineage>
        <taxon>Bacteria</taxon>
        <taxon>Bacillati</taxon>
        <taxon>Bacillota</taxon>
        <taxon>Bacilli</taxon>
        <taxon>Bacillales</taxon>
        <taxon>Paenibacillaceae</taxon>
        <taxon>Paenibacillus</taxon>
    </lineage>
</organism>
<evidence type="ECO:0000313" key="10">
    <source>
        <dbReference type="Proteomes" id="UP001355653"/>
    </source>
</evidence>
<dbReference type="PANTHER" id="PTHR23517">
    <property type="entry name" value="RESISTANCE PROTEIN MDTM, PUTATIVE-RELATED-RELATED"/>
    <property type="match status" value="1"/>
</dbReference>
<dbReference type="Pfam" id="PF07690">
    <property type="entry name" value="MFS_1"/>
    <property type="match status" value="1"/>
</dbReference>
<gene>
    <name evidence="9" type="ORF">P5G65_01400</name>
</gene>
<dbReference type="PANTHER" id="PTHR23517:SF13">
    <property type="entry name" value="MAJOR FACILITATOR SUPERFAMILY MFS_1"/>
    <property type="match status" value="1"/>
</dbReference>
<evidence type="ECO:0000259" key="8">
    <source>
        <dbReference type="PROSITE" id="PS50850"/>
    </source>
</evidence>
<protein>
    <submittedName>
        <fullName evidence="9">MFS transporter</fullName>
    </submittedName>
</protein>
<feature type="transmembrane region" description="Helical" evidence="7">
    <location>
        <begin position="355"/>
        <end position="375"/>
    </location>
</feature>
<dbReference type="PRINTS" id="PR01036">
    <property type="entry name" value="TCRTETB"/>
</dbReference>
<keyword evidence="10" id="KW-1185">Reference proteome</keyword>
<name>A0ABU6D510_9BACL</name>
<dbReference type="EMBL" id="JAROBY010000003">
    <property type="protein sequence ID" value="MEB4792541.1"/>
    <property type="molecule type" value="Genomic_DNA"/>
</dbReference>
<feature type="transmembrane region" description="Helical" evidence="7">
    <location>
        <begin position="36"/>
        <end position="54"/>
    </location>
</feature>
<keyword evidence="3" id="KW-1003">Cell membrane</keyword>
<evidence type="ECO:0000256" key="5">
    <source>
        <dbReference type="ARBA" id="ARBA00022989"/>
    </source>
</evidence>
<evidence type="ECO:0000313" key="9">
    <source>
        <dbReference type="EMBL" id="MEB4792541.1"/>
    </source>
</evidence>
<dbReference type="Gene3D" id="1.20.1250.20">
    <property type="entry name" value="MFS general substrate transporter like domains"/>
    <property type="match status" value="1"/>
</dbReference>
<evidence type="ECO:0000256" key="6">
    <source>
        <dbReference type="ARBA" id="ARBA00023136"/>
    </source>
</evidence>
<dbReference type="RefSeq" id="WP_127456681.1">
    <property type="nucleotide sequence ID" value="NZ_JAROBY010000003.1"/>
</dbReference>
<feature type="transmembrane region" description="Helical" evidence="7">
    <location>
        <begin position="269"/>
        <end position="285"/>
    </location>
</feature>
<dbReference type="SUPFAM" id="SSF103473">
    <property type="entry name" value="MFS general substrate transporter"/>
    <property type="match status" value="1"/>
</dbReference>
<feature type="transmembrane region" description="Helical" evidence="7">
    <location>
        <begin position="198"/>
        <end position="224"/>
    </location>
</feature>
<evidence type="ECO:0000256" key="3">
    <source>
        <dbReference type="ARBA" id="ARBA00022475"/>
    </source>
</evidence>
<feature type="transmembrane region" description="Helical" evidence="7">
    <location>
        <begin position="291"/>
        <end position="315"/>
    </location>
</feature>
<keyword evidence="5 7" id="KW-1133">Transmembrane helix</keyword>
<evidence type="ECO:0000256" key="2">
    <source>
        <dbReference type="ARBA" id="ARBA00022448"/>
    </source>
</evidence>
<dbReference type="InterPro" id="IPR050171">
    <property type="entry name" value="MFS_Transporters"/>
</dbReference>
<comment type="subcellular location">
    <subcellularLocation>
        <location evidence="1">Cell membrane</location>
        <topology evidence="1">Multi-pass membrane protein</topology>
    </subcellularLocation>
</comment>
<keyword evidence="4 7" id="KW-0812">Transmembrane</keyword>
<evidence type="ECO:0000256" key="7">
    <source>
        <dbReference type="SAM" id="Phobius"/>
    </source>
</evidence>
<feature type="transmembrane region" description="Helical" evidence="7">
    <location>
        <begin position="157"/>
        <end position="177"/>
    </location>
</feature>
<dbReference type="Proteomes" id="UP001355653">
    <property type="component" value="Unassembled WGS sequence"/>
</dbReference>
<sequence>MKKMLWIILMMSCGATFISSLFPVYGKYYHLSSLEITILFAVYAVILLPTLLIVGAKANSWGLKRVLRISIWISIAATLLFIVSQNVWMLYTARILEGVAYGTFTGTATAFLLKQTSSNKISTAIKFSGVIVNLGFGLGPAISGLVVQYIHIQPLRMPFWVLLVLLVISLVLLELLPKAEDSQKPAKAKISLGIPNNIRTHFFSIIGLPAFIFFMLGGIVLSLIPSFVKSVIHTSNLSIAGLLMLMLLGVGGLMQFFPWLQNPVTRMRIGIVFLAVGPWITVFSGQKENLFLLGTGMLIQGIGAGWSFQAALRFAGQLPKPEERPQVISAFYLCAYAGFIIPPIGVGVLTRFFSLNFSLVILNSVAALLVIYVLVYSVKFNRYYSTITSH</sequence>
<feature type="transmembrane region" description="Helical" evidence="7">
    <location>
        <begin position="66"/>
        <end position="83"/>
    </location>
</feature>
<feature type="domain" description="Major facilitator superfamily (MFS) profile" evidence="8">
    <location>
        <begin position="1"/>
        <end position="381"/>
    </location>
</feature>
<accession>A0ABU6D510</accession>
<evidence type="ECO:0000256" key="1">
    <source>
        <dbReference type="ARBA" id="ARBA00004651"/>
    </source>
</evidence>
<dbReference type="PROSITE" id="PS50850">
    <property type="entry name" value="MFS"/>
    <property type="match status" value="1"/>
</dbReference>
<reference evidence="9 10" key="1">
    <citation type="submission" date="2023-03" db="EMBL/GenBank/DDBJ databases">
        <title>Bacillus Genome Sequencing.</title>
        <authorList>
            <person name="Dunlap C."/>
        </authorList>
    </citation>
    <scope>NUCLEOTIDE SEQUENCE [LARGE SCALE GENOMIC DNA]</scope>
    <source>
        <strain evidence="9 10">NRS-1351</strain>
    </source>
</reference>
<feature type="transmembrane region" description="Helical" evidence="7">
    <location>
        <begin position="236"/>
        <end position="257"/>
    </location>
</feature>
<dbReference type="InterPro" id="IPR020846">
    <property type="entry name" value="MFS_dom"/>
</dbReference>
<dbReference type="InterPro" id="IPR011701">
    <property type="entry name" value="MFS"/>
</dbReference>
<keyword evidence="2" id="KW-0813">Transport</keyword>
<dbReference type="InterPro" id="IPR036259">
    <property type="entry name" value="MFS_trans_sf"/>
</dbReference>
<feature type="transmembrane region" description="Helical" evidence="7">
    <location>
        <begin position="327"/>
        <end position="349"/>
    </location>
</feature>